<dbReference type="GO" id="GO:0006351">
    <property type="term" value="P:DNA-templated transcription"/>
    <property type="evidence" value="ECO:0007669"/>
    <property type="project" value="InterPro"/>
</dbReference>
<comment type="subcellular location">
    <subcellularLocation>
        <location evidence="1">Nucleus</location>
    </subcellularLocation>
</comment>
<proteinExistence type="predicted"/>
<feature type="compositionally biased region" description="Acidic residues" evidence="4">
    <location>
        <begin position="96"/>
        <end position="106"/>
    </location>
</feature>
<feature type="region of interest" description="Disordered" evidence="4">
    <location>
        <begin position="193"/>
        <end position="421"/>
    </location>
</feature>
<feature type="compositionally biased region" description="Basic and acidic residues" evidence="4">
    <location>
        <begin position="20"/>
        <end position="45"/>
    </location>
</feature>
<dbReference type="SMART" id="SM00906">
    <property type="entry name" value="Fungal_trans"/>
    <property type="match status" value="1"/>
</dbReference>
<dbReference type="Gene3D" id="4.10.240.10">
    <property type="entry name" value="Zn(2)-C6 fungal-type DNA-binding domain"/>
    <property type="match status" value="1"/>
</dbReference>
<dbReference type="InParanoid" id="K1W5U2"/>
<feature type="region of interest" description="Disordered" evidence="4">
    <location>
        <begin position="916"/>
        <end position="976"/>
    </location>
</feature>
<dbReference type="HOGENOM" id="CLU_299792_0_0_1"/>
<dbReference type="PANTHER" id="PTHR31001">
    <property type="entry name" value="UNCHARACTERIZED TRANSCRIPTIONAL REGULATORY PROTEIN"/>
    <property type="match status" value="1"/>
</dbReference>
<name>K1W5U2_TRIAC</name>
<evidence type="ECO:0000256" key="3">
    <source>
        <dbReference type="ARBA" id="ARBA00023242"/>
    </source>
</evidence>
<keyword evidence="2" id="KW-0479">Metal-binding</keyword>
<dbReference type="CDD" id="cd12148">
    <property type="entry name" value="fungal_TF_MHR"/>
    <property type="match status" value="1"/>
</dbReference>
<dbReference type="PROSITE" id="PS50048">
    <property type="entry name" value="ZN2_CY6_FUNGAL_2"/>
    <property type="match status" value="1"/>
</dbReference>
<dbReference type="PROSITE" id="PS00463">
    <property type="entry name" value="ZN2_CY6_FUNGAL_1"/>
    <property type="match status" value="1"/>
</dbReference>
<accession>K1W5U2</accession>
<keyword evidence="3" id="KW-0539">Nucleus</keyword>
<dbReference type="GO" id="GO:0008270">
    <property type="term" value="F:zinc ion binding"/>
    <property type="evidence" value="ECO:0007669"/>
    <property type="project" value="InterPro"/>
</dbReference>
<dbReference type="AlphaFoldDB" id="K1W5U2"/>
<dbReference type="CDD" id="cd00067">
    <property type="entry name" value="GAL4"/>
    <property type="match status" value="1"/>
</dbReference>
<feature type="domain" description="Zn(2)-C6 fungal-type" evidence="5">
    <location>
        <begin position="165"/>
        <end position="195"/>
    </location>
</feature>
<dbReference type="GO" id="GO:0000981">
    <property type="term" value="F:DNA-binding transcription factor activity, RNA polymerase II-specific"/>
    <property type="evidence" value="ECO:0007669"/>
    <property type="project" value="InterPro"/>
</dbReference>
<feature type="compositionally biased region" description="Low complexity" evidence="4">
    <location>
        <begin position="372"/>
        <end position="381"/>
    </location>
</feature>
<gene>
    <name evidence="6" type="ORF">A1Q2_01324</name>
</gene>
<dbReference type="Pfam" id="PF00172">
    <property type="entry name" value="Zn_clus"/>
    <property type="match status" value="1"/>
</dbReference>
<dbReference type="eggNOG" id="ENOG502RB8W">
    <property type="taxonomic scope" value="Eukaryota"/>
</dbReference>
<dbReference type="STRING" id="1220162.K1W5U2"/>
<feature type="region of interest" description="Disordered" evidence="4">
    <location>
        <begin position="1"/>
        <end position="167"/>
    </location>
</feature>
<feature type="compositionally biased region" description="Pro residues" evidence="4">
    <location>
        <begin position="119"/>
        <end position="152"/>
    </location>
</feature>
<feature type="compositionally biased region" description="Polar residues" evidence="4">
    <location>
        <begin position="75"/>
        <end position="88"/>
    </location>
</feature>
<feature type="compositionally biased region" description="Polar residues" evidence="4">
    <location>
        <begin position="47"/>
        <end position="63"/>
    </location>
</feature>
<dbReference type="OMA" id="CHYSEET"/>
<evidence type="ECO:0000256" key="2">
    <source>
        <dbReference type="ARBA" id="ARBA00022723"/>
    </source>
</evidence>
<feature type="compositionally biased region" description="Polar residues" evidence="4">
    <location>
        <begin position="933"/>
        <end position="946"/>
    </location>
</feature>
<dbReference type="InterPro" id="IPR007219">
    <property type="entry name" value="XnlR_reg_dom"/>
</dbReference>
<dbReference type="PANTHER" id="PTHR31001:SF87">
    <property type="entry name" value="COL-21"/>
    <property type="match status" value="1"/>
</dbReference>
<evidence type="ECO:0000256" key="1">
    <source>
        <dbReference type="ARBA" id="ARBA00004123"/>
    </source>
</evidence>
<evidence type="ECO:0000313" key="7">
    <source>
        <dbReference type="Proteomes" id="UP000006757"/>
    </source>
</evidence>
<dbReference type="GO" id="GO:0005634">
    <property type="term" value="C:nucleus"/>
    <property type="evidence" value="ECO:0007669"/>
    <property type="project" value="UniProtKB-SubCell"/>
</dbReference>
<dbReference type="GO" id="GO:0003677">
    <property type="term" value="F:DNA binding"/>
    <property type="evidence" value="ECO:0007669"/>
    <property type="project" value="InterPro"/>
</dbReference>
<dbReference type="SUPFAM" id="SSF57701">
    <property type="entry name" value="Zn2/Cys6 DNA-binding domain"/>
    <property type="match status" value="1"/>
</dbReference>
<feature type="compositionally biased region" description="Acidic residues" evidence="4">
    <location>
        <begin position="338"/>
        <end position="349"/>
    </location>
</feature>
<evidence type="ECO:0000259" key="5">
    <source>
        <dbReference type="PROSITE" id="PS50048"/>
    </source>
</evidence>
<dbReference type="InterPro" id="IPR050613">
    <property type="entry name" value="Sec_Metabolite_Reg"/>
</dbReference>
<dbReference type="EMBL" id="AMBO01000227">
    <property type="protein sequence ID" value="EKD04293.1"/>
    <property type="molecule type" value="Genomic_DNA"/>
</dbReference>
<sequence>MSTSPSNPAPMSVPHLVLRVNDHSKSLSPPDGREARETRESRDTPTRIPTPSGASDHATSPSSHRGGHSQRDSVSHSPVNTMNNSNGSPLKRETPPGDEEIDELRDDEAGAASSTPTAHAPPPPQPQQQPPAPPAARPVPAPQPSPAVPSPKPAGSSGSKSRKSSCDLCHHRKIKCDQVRPSCSSCLRKGHPCHYSEETEANNPHNAARRAAAAAAQAQAKAAAAAANNHHHHLDGPSPMRNVSNGGSPAWMSSASRKSTGLNGSRPASAAGSSHADRKRRLDRERIVNGYGSSSDEEANGDVSMTGGHGSRSGSHKPSQRTVDNELADLVDGNAGGNDDEVDELESGDEGAAAKDPRGKKRDASVDDELSGELLELASAPPKKKKVRPVPGLDLTRTQSGSRPRPVARNSLPSGMPAAQGAAGASAYVGGRYDSYSMPLVTLMASLPSSETQNILFNTFFNDPFLTEGISLLQPQFFEDFRALMERRHTSKLREGDATTLANAFAFLAVALRVLPEETGKLLLASGSSAAQNAPRSASRIIAGQPASSADPTPLDQRYFELALLAAQVAEQRDTPSVMYVVHKLVLFRYATLGFRKDKLVLASGWLAQAIKTAQALGMSKEWEGIPQGERELRRRVMWSLYVADRQFSFDTAFPYTILDAHQGIHLPSPISETDLYQLPQDARTLPPHSTEAGPTVATALFIHTHLDRRITPILDSFATVGPAGTPHDLVLRFDASLDAFQDALPPYLRLFPLTDTRYDSANPYLAPHRVRLHSTLLAYRLGVHRAHLVTYLSPVGSPGVRAVIAQVCLASLRCQKSAKMLDAKLSPRLFNPATVFEAAATLALIMYVERAVAGPSSQQSIAMSTEYLAMRAGVADGSELLDSVSALSDGAQFARQAVRVLRDLVAKVDVGPKEKPAVAAGSPHPNGKLSPQLANGNSSASPQREQTSESRDREDRERSERSGDRERTPSSNPYIPAVNAWLDTWKASSTHDAINLDYLLKEADWASWEKVLAGM</sequence>
<protein>
    <recommendedName>
        <fullName evidence="5">Zn(2)-C6 fungal-type domain-containing protein</fullName>
    </recommendedName>
</protein>
<comment type="caution">
    <text evidence="6">The sequence shown here is derived from an EMBL/GenBank/DDBJ whole genome shotgun (WGS) entry which is preliminary data.</text>
</comment>
<dbReference type="InterPro" id="IPR001138">
    <property type="entry name" value="Zn2Cys6_DnaBD"/>
</dbReference>
<reference evidence="6 7" key="1">
    <citation type="journal article" date="2012" name="Eukaryot. Cell">
        <title>Genome sequence of the Trichosporon asahii environmental strain CBS 8904.</title>
        <authorList>
            <person name="Yang R.Y."/>
            <person name="Li H.T."/>
            <person name="Zhu H."/>
            <person name="Zhou G.P."/>
            <person name="Wang M."/>
            <person name="Wang L."/>
        </authorList>
    </citation>
    <scope>NUCLEOTIDE SEQUENCE [LARGE SCALE GENOMIC DNA]</scope>
    <source>
        <strain evidence="6 7">CBS 8904</strain>
    </source>
</reference>
<feature type="compositionally biased region" description="Basic and acidic residues" evidence="4">
    <location>
        <begin position="352"/>
        <end position="365"/>
    </location>
</feature>
<feature type="compositionally biased region" description="Basic and acidic residues" evidence="4">
    <location>
        <begin position="947"/>
        <end position="969"/>
    </location>
</feature>
<evidence type="ECO:0000256" key="4">
    <source>
        <dbReference type="SAM" id="MobiDB-lite"/>
    </source>
</evidence>
<dbReference type="Pfam" id="PF04082">
    <property type="entry name" value="Fungal_trans"/>
    <property type="match status" value="1"/>
</dbReference>
<dbReference type="SMART" id="SM00066">
    <property type="entry name" value="GAL4"/>
    <property type="match status" value="1"/>
</dbReference>
<dbReference type="Proteomes" id="UP000006757">
    <property type="component" value="Unassembled WGS sequence"/>
</dbReference>
<dbReference type="OrthoDB" id="3364175at2759"/>
<feature type="compositionally biased region" description="Low complexity" evidence="4">
    <location>
        <begin position="201"/>
        <end position="228"/>
    </location>
</feature>
<keyword evidence="7" id="KW-1185">Reference proteome</keyword>
<evidence type="ECO:0000313" key="6">
    <source>
        <dbReference type="EMBL" id="EKD04293.1"/>
    </source>
</evidence>
<organism evidence="6 7">
    <name type="scientific">Trichosporon asahii var. asahii (strain CBS 8904)</name>
    <name type="common">Yeast</name>
    <dbReference type="NCBI Taxonomy" id="1220162"/>
    <lineage>
        <taxon>Eukaryota</taxon>
        <taxon>Fungi</taxon>
        <taxon>Dikarya</taxon>
        <taxon>Basidiomycota</taxon>
        <taxon>Agaricomycotina</taxon>
        <taxon>Tremellomycetes</taxon>
        <taxon>Trichosporonales</taxon>
        <taxon>Trichosporonaceae</taxon>
        <taxon>Trichosporon</taxon>
    </lineage>
</organism>
<feature type="compositionally biased region" description="Polar residues" evidence="4">
    <location>
        <begin position="241"/>
        <end position="263"/>
    </location>
</feature>
<dbReference type="InterPro" id="IPR036864">
    <property type="entry name" value="Zn2-C6_fun-type_DNA-bd_sf"/>
</dbReference>